<reference evidence="11 12" key="1">
    <citation type="submission" date="2022-05" db="EMBL/GenBank/DDBJ databases">
        <authorList>
            <consortium name="Genoscope - CEA"/>
            <person name="William W."/>
        </authorList>
    </citation>
    <scope>NUCLEOTIDE SEQUENCE [LARGE SCALE GENOMIC DNA]</scope>
</reference>
<keyword evidence="12" id="KW-1185">Reference proteome</keyword>
<comment type="cofactor">
    <cofactor evidence="1">
        <name>Zn(2+)</name>
        <dbReference type="ChEBI" id="CHEBI:29105"/>
    </cofactor>
</comment>
<evidence type="ECO:0000256" key="3">
    <source>
        <dbReference type="ARBA" id="ARBA00022723"/>
    </source>
</evidence>
<evidence type="ECO:0000256" key="8">
    <source>
        <dbReference type="SAM" id="Phobius"/>
    </source>
</evidence>
<keyword evidence="8" id="KW-0812">Transmembrane</keyword>
<accession>A0ABN8QG03</accession>
<evidence type="ECO:0000256" key="5">
    <source>
        <dbReference type="ARBA" id="ARBA00022833"/>
    </source>
</evidence>
<evidence type="ECO:0000256" key="2">
    <source>
        <dbReference type="ARBA" id="ARBA00022670"/>
    </source>
</evidence>
<organism evidence="11 12">
    <name type="scientific">Porites lobata</name>
    <dbReference type="NCBI Taxonomy" id="104759"/>
    <lineage>
        <taxon>Eukaryota</taxon>
        <taxon>Metazoa</taxon>
        <taxon>Cnidaria</taxon>
        <taxon>Anthozoa</taxon>
        <taxon>Hexacorallia</taxon>
        <taxon>Scleractinia</taxon>
        <taxon>Fungiina</taxon>
        <taxon>Poritidae</taxon>
        <taxon>Porites</taxon>
    </lineage>
</organism>
<evidence type="ECO:0000313" key="12">
    <source>
        <dbReference type="Proteomes" id="UP001159405"/>
    </source>
</evidence>
<dbReference type="Gene3D" id="3.40.390.10">
    <property type="entry name" value="Collagenase (Catalytic Domain)"/>
    <property type="match status" value="1"/>
</dbReference>
<keyword evidence="5" id="KW-0862">Zinc</keyword>
<proteinExistence type="predicted"/>
<feature type="transmembrane region" description="Helical" evidence="8">
    <location>
        <begin position="35"/>
        <end position="59"/>
    </location>
</feature>
<dbReference type="Pfam" id="PF05649">
    <property type="entry name" value="Peptidase_M13_N"/>
    <property type="match status" value="1"/>
</dbReference>
<keyword evidence="4" id="KW-0378">Hydrolase</keyword>
<keyword evidence="3" id="KW-0479">Metal-binding</keyword>
<dbReference type="Gene3D" id="1.10.1380.10">
    <property type="entry name" value="Neutral endopeptidase , domain2"/>
    <property type="match status" value="1"/>
</dbReference>
<dbReference type="Pfam" id="PF01431">
    <property type="entry name" value="Peptidase_M13"/>
    <property type="match status" value="1"/>
</dbReference>
<dbReference type="CDD" id="cd08662">
    <property type="entry name" value="M13"/>
    <property type="match status" value="1"/>
</dbReference>
<evidence type="ECO:0000256" key="6">
    <source>
        <dbReference type="ARBA" id="ARBA00023049"/>
    </source>
</evidence>
<feature type="compositionally biased region" description="Polar residues" evidence="7">
    <location>
        <begin position="83"/>
        <end position="94"/>
    </location>
</feature>
<name>A0ABN8QG03_9CNID</name>
<feature type="compositionally biased region" description="Low complexity" evidence="7">
    <location>
        <begin position="69"/>
        <end position="82"/>
    </location>
</feature>
<keyword evidence="8" id="KW-1133">Transmembrane helix</keyword>
<comment type="caution">
    <text evidence="11">The sequence shown here is derived from an EMBL/GenBank/DDBJ whole genome shotgun (WGS) entry which is preliminary data.</text>
</comment>
<evidence type="ECO:0000256" key="7">
    <source>
        <dbReference type="SAM" id="MobiDB-lite"/>
    </source>
</evidence>
<dbReference type="PANTHER" id="PTHR11733:SF240">
    <property type="entry name" value="GH14155P-RELATED"/>
    <property type="match status" value="1"/>
</dbReference>
<dbReference type="InterPro" id="IPR018497">
    <property type="entry name" value="Peptidase_M13_C"/>
</dbReference>
<evidence type="ECO:0000256" key="1">
    <source>
        <dbReference type="ARBA" id="ARBA00001947"/>
    </source>
</evidence>
<dbReference type="EMBL" id="CALNXK010000122">
    <property type="protein sequence ID" value="CAH3162046.1"/>
    <property type="molecule type" value="Genomic_DNA"/>
</dbReference>
<dbReference type="SUPFAM" id="SSF55486">
    <property type="entry name" value="Metalloproteases ('zincins'), catalytic domain"/>
    <property type="match status" value="1"/>
</dbReference>
<keyword evidence="8" id="KW-0472">Membrane</keyword>
<gene>
    <name evidence="11" type="ORF">PLOB_00005245</name>
</gene>
<feature type="domain" description="Peptidase M13 N-terminal" evidence="10">
    <location>
        <begin position="123"/>
        <end position="531"/>
    </location>
</feature>
<feature type="domain" description="Peptidase M13 C-terminal" evidence="9">
    <location>
        <begin position="590"/>
        <end position="793"/>
    </location>
</feature>
<keyword evidence="2" id="KW-0645">Protease</keyword>
<dbReference type="InterPro" id="IPR008753">
    <property type="entry name" value="Peptidase_M13_N"/>
</dbReference>
<dbReference type="PANTHER" id="PTHR11733">
    <property type="entry name" value="ZINC METALLOPROTEASE FAMILY M13 NEPRILYSIN-RELATED"/>
    <property type="match status" value="1"/>
</dbReference>
<evidence type="ECO:0000259" key="10">
    <source>
        <dbReference type="Pfam" id="PF05649"/>
    </source>
</evidence>
<dbReference type="Proteomes" id="UP001159405">
    <property type="component" value="Unassembled WGS sequence"/>
</dbReference>
<sequence length="794" mass="90995">MEITADDVTIVTNERSKFGFTYRLRPYCVGKRCRLIAGVILIAVLIIIGIVVLGVVFGIKNKSSYKAGPETTPTSEVPQTTTRPWTSSKPLTNSSTTTPPIICNFTRKISQEISRQLNKTVNPCEDFFSYVCGGFFKKHQLGENNSVESAFSVLFHDNMRVIRHVLRNATSIYPQSLSIRKTVQIYNSCVNTAAINNRGIAPLARLIETYGGWTVTGNGLNSWTVQEKMGHIQRDLNVHSLLFASVGTDDEDSTRNILKIGTSRLGIWIWSYYDENTTDPEVLKIQHAYKTYMRTIARLLGGGSDSEKKMMRIYNFERDIASWWYQDEAFSDDFVQPLEQYYRSRRSLDFSLDNTIADFCSDSTFNLTFILDFLNTAFLHQGITFDSSEKVYYGLDYFFRHIASKYQTTSHDIIKDYIMWRVISQYVWSMPDAFVEAKLEFYKALRGTRKNLHQRWSFCIDEMLTPMDMTLGRMYVDAHYDEATKTTVQEMTTLIREAFINNLNSADWMDSATKEAARQKANAIKEDVGYPPYIKDDKKLDEHYSMLTVSDDYFENEIAMNKMLVQKNLGMLRHPVNKDMWPEYNPAVVNAFYYGQKNTIVFLAGILQTPFYTKNYPKYLNYGSLATVIGHEITHGFDNNGRLYDKNGNFNDWWTEESEANFTSKSACLVDQYGDYKVFGKNIDGQQTLGENIADNGGIKLAYEAYQSWVRANGRENPLPDLSMNVDQLFFIGFATTQCAVYNKKAALYQRKTDTHSYSKYRVIGALSNFKKFAEAFNCPSGSSMNPVKKCSVW</sequence>
<dbReference type="InterPro" id="IPR042089">
    <property type="entry name" value="Peptidase_M13_dom_2"/>
</dbReference>
<keyword evidence="6" id="KW-0482">Metalloprotease</keyword>
<dbReference type="PRINTS" id="PR00786">
    <property type="entry name" value="NEPRILYSIN"/>
</dbReference>
<evidence type="ECO:0000256" key="4">
    <source>
        <dbReference type="ARBA" id="ARBA00022801"/>
    </source>
</evidence>
<dbReference type="InterPro" id="IPR024079">
    <property type="entry name" value="MetalloPept_cat_dom_sf"/>
</dbReference>
<evidence type="ECO:0000259" key="9">
    <source>
        <dbReference type="Pfam" id="PF01431"/>
    </source>
</evidence>
<protein>
    <submittedName>
        <fullName evidence="11">Uncharacterized protein</fullName>
    </submittedName>
</protein>
<dbReference type="PROSITE" id="PS51885">
    <property type="entry name" value="NEPRILYSIN"/>
    <property type="match status" value="1"/>
</dbReference>
<dbReference type="InterPro" id="IPR000718">
    <property type="entry name" value="Peptidase_M13"/>
</dbReference>
<feature type="region of interest" description="Disordered" evidence="7">
    <location>
        <begin position="65"/>
        <end position="94"/>
    </location>
</feature>
<evidence type="ECO:0000313" key="11">
    <source>
        <dbReference type="EMBL" id="CAH3162046.1"/>
    </source>
</evidence>